<evidence type="ECO:0000259" key="6">
    <source>
        <dbReference type="Pfam" id="PF12698"/>
    </source>
</evidence>
<evidence type="ECO:0000256" key="5">
    <source>
        <dbReference type="SAM" id="Phobius"/>
    </source>
</evidence>
<organism evidence="7 8">
    <name type="scientific">Bacillus subtilis</name>
    <dbReference type="NCBI Taxonomy" id="1423"/>
    <lineage>
        <taxon>Bacteria</taxon>
        <taxon>Bacillati</taxon>
        <taxon>Bacillota</taxon>
        <taxon>Bacilli</taxon>
        <taxon>Bacillales</taxon>
        <taxon>Bacillaceae</taxon>
        <taxon>Bacillus</taxon>
    </lineage>
</organism>
<dbReference type="InterPro" id="IPR052902">
    <property type="entry name" value="ABC-2_transporter"/>
</dbReference>
<feature type="domain" description="ABC-2 type transporter transmembrane" evidence="6">
    <location>
        <begin position="41"/>
        <end position="315"/>
    </location>
</feature>
<dbReference type="PANTHER" id="PTHR43027">
    <property type="entry name" value="DOXORUBICIN RESISTANCE ABC TRANSPORTER PERMEASE PROTEIN DRRC-RELATED"/>
    <property type="match status" value="1"/>
</dbReference>
<keyword evidence="2 5" id="KW-0812">Transmembrane</keyword>
<comment type="subcellular location">
    <subcellularLocation>
        <location evidence="1">Membrane</location>
        <topology evidence="1">Multi-pass membrane protein</topology>
    </subcellularLocation>
</comment>
<feature type="transmembrane region" description="Helical" evidence="5">
    <location>
        <begin position="17"/>
        <end position="36"/>
    </location>
</feature>
<dbReference type="Pfam" id="PF12698">
    <property type="entry name" value="ABC2_membrane_3"/>
    <property type="match status" value="1"/>
</dbReference>
<keyword evidence="3 5" id="KW-1133">Transmembrane helix</keyword>
<feature type="transmembrane region" description="Helical" evidence="5">
    <location>
        <begin position="178"/>
        <end position="205"/>
    </location>
</feature>
<gene>
    <name evidence="7" type="ORF">SC09_Contig19orf01483</name>
</gene>
<comment type="caution">
    <text evidence="7">The sequence shown here is derived from an EMBL/GenBank/DDBJ whole genome shotgun (WGS) entry which is preliminary data.</text>
</comment>
<dbReference type="PANTHER" id="PTHR43027:SF1">
    <property type="entry name" value="DOXORUBICIN RESISTANCE ABC TRANSPORTER PERMEASE PROTEIN DRRC-RELATED"/>
    <property type="match status" value="1"/>
</dbReference>
<evidence type="ECO:0000256" key="2">
    <source>
        <dbReference type="ARBA" id="ARBA00022692"/>
    </source>
</evidence>
<reference evidence="7 8" key="1">
    <citation type="submission" date="2014-12" db="EMBL/GenBank/DDBJ databases">
        <title>Comparative genome analysis of Bacillus coagulans HM-08, Clostridium butyricum HM-68, Bacillus subtilis HM-66 and Bacillus licheniformis BL-09.</title>
        <authorList>
            <person name="Zhang H."/>
        </authorList>
    </citation>
    <scope>NUCLEOTIDE SEQUENCE [LARGE SCALE GENOMIC DNA]</scope>
    <source>
        <strain evidence="7 8">HM-66</strain>
    </source>
</reference>
<feature type="transmembrane region" description="Helical" evidence="5">
    <location>
        <begin position="137"/>
        <end position="157"/>
    </location>
</feature>
<dbReference type="Proteomes" id="UP000032247">
    <property type="component" value="Unassembled WGS sequence"/>
</dbReference>
<dbReference type="GO" id="GO:0016020">
    <property type="term" value="C:membrane"/>
    <property type="evidence" value="ECO:0007669"/>
    <property type="project" value="UniProtKB-SubCell"/>
</dbReference>
<evidence type="ECO:0000256" key="4">
    <source>
        <dbReference type="ARBA" id="ARBA00023136"/>
    </source>
</evidence>
<sequence>MLSLFQNRWERILTKKAIIIIALIIIPLMIGVAIMFSGKPVFKETIAFVTELDEVHHLPSDSAFRVVTVHQKPKFSDLMLGKYAAIVEKNQLDYKVTTLKSKADQKMIQQFFETGEMPGSYRGEDKLRTERGTGTNILGFIMMLVLMQGVALAALYPEDRMLKTFKRILVSPVHVGKYLLVQFIFTFLCLYIPTYLAILITNVLFHAEIGFRLNILAGLLGVLTVLATAFAIFMASVMDRNISLMTSGISVITCVLSGCFISFAPHHPILSALCAILPQKAYMTFIHGVEMGDSMWEYKTQVIYILMWSAAFCFLGDFITRRRTNKGIYE</sequence>
<dbReference type="GO" id="GO:0140359">
    <property type="term" value="F:ABC-type transporter activity"/>
    <property type="evidence" value="ECO:0007669"/>
    <property type="project" value="InterPro"/>
</dbReference>
<evidence type="ECO:0000256" key="3">
    <source>
        <dbReference type="ARBA" id="ARBA00022989"/>
    </source>
</evidence>
<evidence type="ECO:0000313" key="8">
    <source>
        <dbReference type="Proteomes" id="UP000032247"/>
    </source>
</evidence>
<dbReference type="PATRIC" id="fig|1423.173.peg.1764"/>
<keyword evidence="4 5" id="KW-0472">Membrane</keyword>
<evidence type="ECO:0000256" key="1">
    <source>
        <dbReference type="ARBA" id="ARBA00004141"/>
    </source>
</evidence>
<dbReference type="AlphaFoldDB" id="A0A0D1LAL6"/>
<proteinExistence type="predicted"/>
<dbReference type="EMBL" id="JXBC01000002">
    <property type="protein sequence ID" value="KIU12881.1"/>
    <property type="molecule type" value="Genomic_DNA"/>
</dbReference>
<dbReference type="InterPro" id="IPR013525">
    <property type="entry name" value="ABC2_TM"/>
</dbReference>
<feature type="transmembrane region" description="Helical" evidence="5">
    <location>
        <begin position="211"/>
        <end position="235"/>
    </location>
</feature>
<evidence type="ECO:0000313" key="7">
    <source>
        <dbReference type="EMBL" id="KIU12881.1"/>
    </source>
</evidence>
<feature type="transmembrane region" description="Helical" evidence="5">
    <location>
        <begin position="242"/>
        <end position="263"/>
    </location>
</feature>
<name>A0A0D1LAL6_BACIU</name>
<accession>A0A0D1LAL6</accession>
<protein>
    <recommendedName>
        <fullName evidence="6">ABC-2 type transporter transmembrane domain-containing protein</fullName>
    </recommendedName>
</protein>
<feature type="transmembrane region" description="Helical" evidence="5">
    <location>
        <begin position="301"/>
        <end position="320"/>
    </location>
</feature>